<keyword evidence="2" id="KW-0677">Repeat</keyword>
<dbReference type="AlphaFoldDB" id="A0A2P6Q419"/>
<dbReference type="STRING" id="74649.A0A2P6Q419"/>
<dbReference type="SUPFAM" id="SSF50978">
    <property type="entry name" value="WD40 repeat-like"/>
    <property type="match status" value="1"/>
</dbReference>
<dbReference type="EMBL" id="PDCK01000043">
    <property type="protein sequence ID" value="PRQ28932.1"/>
    <property type="molecule type" value="Genomic_DNA"/>
</dbReference>
<evidence type="ECO:0000256" key="1">
    <source>
        <dbReference type="ARBA" id="ARBA00022574"/>
    </source>
</evidence>
<keyword evidence="1" id="KW-0853">WD repeat</keyword>
<organism evidence="4 5">
    <name type="scientific">Rosa chinensis</name>
    <name type="common">China rose</name>
    <dbReference type="NCBI Taxonomy" id="74649"/>
    <lineage>
        <taxon>Eukaryota</taxon>
        <taxon>Viridiplantae</taxon>
        <taxon>Streptophyta</taxon>
        <taxon>Embryophyta</taxon>
        <taxon>Tracheophyta</taxon>
        <taxon>Spermatophyta</taxon>
        <taxon>Magnoliopsida</taxon>
        <taxon>eudicotyledons</taxon>
        <taxon>Gunneridae</taxon>
        <taxon>Pentapetalae</taxon>
        <taxon>rosids</taxon>
        <taxon>fabids</taxon>
        <taxon>Rosales</taxon>
        <taxon>Rosaceae</taxon>
        <taxon>Rosoideae</taxon>
        <taxon>Rosoideae incertae sedis</taxon>
        <taxon>Rosa</taxon>
    </lineage>
</organism>
<dbReference type="GO" id="GO:0080008">
    <property type="term" value="C:Cul4-RING E3 ubiquitin ligase complex"/>
    <property type="evidence" value="ECO:0007669"/>
    <property type="project" value="TreeGrafter"/>
</dbReference>
<proteinExistence type="predicted"/>
<name>A0A2P6Q419_ROSCH</name>
<feature type="chain" id="PRO_5015200464" evidence="3">
    <location>
        <begin position="16"/>
        <end position="155"/>
    </location>
</feature>
<accession>A0A2P6Q419</accession>
<evidence type="ECO:0000256" key="3">
    <source>
        <dbReference type="SAM" id="SignalP"/>
    </source>
</evidence>
<dbReference type="GO" id="GO:0005737">
    <property type="term" value="C:cytoplasm"/>
    <property type="evidence" value="ECO:0007669"/>
    <property type="project" value="TreeGrafter"/>
</dbReference>
<dbReference type="InterPro" id="IPR015943">
    <property type="entry name" value="WD40/YVTN_repeat-like_dom_sf"/>
</dbReference>
<dbReference type="Gramene" id="PRQ28932">
    <property type="protein sequence ID" value="PRQ28932"/>
    <property type="gene ID" value="RchiOBHm_Chr5g0008341"/>
</dbReference>
<evidence type="ECO:0000313" key="5">
    <source>
        <dbReference type="Proteomes" id="UP000238479"/>
    </source>
</evidence>
<dbReference type="Proteomes" id="UP000238479">
    <property type="component" value="Chromosome 5"/>
</dbReference>
<dbReference type="InterPro" id="IPR045151">
    <property type="entry name" value="DCAF8"/>
</dbReference>
<dbReference type="InterPro" id="IPR036322">
    <property type="entry name" value="WD40_repeat_dom_sf"/>
</dbReference>
<dbReference type="PANTHER" id="PTHR15574">
    <property type="entry name" value="WD REPEAT DOMAIN-CONTAINING FAMILY"/>
    <property type="match status" value="1"/>
</dbReference>
<comment type="caution">
    <text evidence="4">The sequence shown here is derived from an EMBL/GenBank/DDBJ whole genome shotgun (WGS) entry which is preliminary data.</text>
</comment>
<feature type="signal peptide" evidence="3">
    <location>
        <begin position="1"/>
        <end position="15"/>
    </location>
</feature>
<sequence>MYHALWVLPLSFCLSIDDSGKVRLGEVLEDGQVRTKDLGMYHCCDTCSLAVEAGNPHILYTCGGDEFVRQFDLRSNCARRLLQCSRLARGKYYIDHNHYMALHDIVINPRNPNYFCTGSEVLMYMLVSTTSENYSGYMHQVIKMNLWTYFAHTTA</sequence>
<reference evidence="4 5" key="1">
    <citation type="journal article" date="2018" name="Nat. Genet.">
        <title>The Rosa genome provides new insights in the design of modern roses.</title>
        <authorList>
            <person name="Bendahmane M."/>
        </authorList>
    </citation>
    <scope>NUCLEOTIDE SEQUENCE [LARGE SCALE GENOMIC DNA]</scope>
    <source>
        <strain evidence="5">cv. Old Blush</strain>
    </source>
</reference>
<dbReference type="PANTHER" id="PTHR15574:SF65">
    <property type="entry name" value="TRANSDUCIN_WD40 REPEAT-LIKE SUPERFAMILY PROTEIN"/>
    <property type="match status" value="1"/>
</dbReference>
<dbReference type="Gene3D" id="2.130.10.10">
    <property type="entry name" value="YVTN repeat-like/Quinoprotein amine dehydrogenase"/>
    <property type="match status" value="1"/>
</dbReference>
<gene>
    <name evidence="4" type="ORF">RchiOBHm_Chr5g0008341</name>
</gene>
<evidence type="ECO:0000313" key="4">
    <source>
        <dbReference type="EMBL" id="PRQ28932.1"/>
    </source>
</evidence>
<protein>
    <submittedName>
        <fullName evidence="4">Putative transcription factor WD40-like family</fullName>
    </submittedName>
</protein>
<keyword evidence="5" id="KW-1185">Reference proteome</keyword>
<evidence type="ECO:0000256" key="2">
    <source>
        <dbReference type="ARBA" id="ARBA00022737"/>
    </source>
</evidence>
<keyword evidence="3" id="KW-0732">Signal</keyword>